<evidence type="ECO:0000313" key="9">
    <source>
        <dbReference type="EMBL" id="PRX47530.1"/>
    </source>
</evidence>
<dbReference type="Proteomes" id="UP000238362">
    <property type="component" value="Unassembled WGS sequence"/>
</dbReference>
<dbReference type="Pfam" id="PF07690">
    <property type="entry name" value="MFS_1"/>
    <property type="match status" value="1"/>
</dbReference>
<proteinExistence type="predicted"/>
<feature type="transmembrane region" description="Helical" evidence="7">
    <location>
        <begin position="164"/>
        <end position="185"/>
    </location>
</feature>
<reference evidence="9 10" key="1">
    <citation type="submission" date="2018-03" db="EMBL/GenBank/DDBJ databases">
        <title>Genomic Encyclopedia of Type Strains, Phase III (KMG-III): the genomes of soil and plant-associated and newly described type strains.</title>
        <authorList>
            <person name="Whitman W."/>
        </authorList>
    </citation>
    <scope>NUCLEOTIDE SEQUENCE [LARGE SCALE GENOMIC DNA]</scope>
    <source>
        <strain evidence="9 10">CGMCC 4.7125</strain>
    </source>
</reference>
<feature type="transmembrane region" description="Helical" evidence="7">
    <location>
        <begin position="7"/>
        <end position="32"/>
    </location>
</feature>
<dbReference type="SUPFAM" id="SSF103473">
    <property type="entry name" value="MFS general substrate transporter"/>
    <property type="match status" value="1"/>
</dbReference>
<feature type="transmembrane region" description="Helical" evidence="7">
    <location>
        <begin position="337"/>
        <end position="358"/>
    </location>
</feature>
<feature type="transmembrane region" description="Helical" evidence="7">
    <location>
        <begin position="239"/>
        <end position="261"/>
    </location>
</feature>
<feature type="transmembrane region" description="Helical" evidence="7">
    <location>
        <begin position="140"/>
        <end position="158"/>
    </location>
</feature>
<accession>A0A2T0LUK8</accession>
<feature type="transmembrane region" description="Helical" evidence="7">
    <location>
        <begin position="273"/>
        <end position="293"/>
    </location>
</feature>
<feature type="transmembrane region" description="Helical" evidence="7">
    <location>
        <begin position="206"/>
        <end position="233"/>
    </location>
</feature>
<evidence type="ECO:0000256" key="5">
    <source>
        <dbReference type="ARBA" id="ARBA00022989"/>
    </source>
</evidence>
<feature type="transmembrane region" description="Helical" evidence="7">
    <location>
        <begin position="72"/>
        <end position="91"/>
    </location>
</feature>
<dbReference type="PROSITE" id="PS50850">
    <property type="entry name" value="MFS"/>
    <property type="match status" value="1"/>
</dbReference>
<dbReference type="PANTHER" id="PTHR23517">
    <property type="entry name" value="RESISTANCE PROTEIN MDTM, PUTATIVE-RELATED-RELATED"/>
    <property type="match status" value="1"/>
</dbReference>
<dbReference type="PANTHER" id="PTHR23517:SF2">
    <property type="entry name" value="MULTIDRUG RESISTANCE PROTEIN MDTH"/>
    <property type="match status" value="1"/>
</dbReference>
<feature type="domain" description="Major facilitator superfamily (MFS) profile" evidence="8">
    <location>
        <begin position="1"/>
        <end position="188"/>
    </location>
</feature>
<dbReference type="GO" id="GO:0022857">
    <property type="term" value="F:transmembrane transporter activity"/>
    <property type="evidence" value="ECO:0007669"/>
    <property type="project" value="InterPro"/>
</dbReference>
<sequence>MCVTRGWGGLLLALGADNLGTGLFLPLVLVYVTRVVGLPLALAGTVVTAGTVGGLLVPPLAGRLVDRAGPRVVVLAALLVQAAGVLAYLVAGGVPLVAVAALLFAAGQQLFYCALFALIADVSGARPNDHAFAVVNQVRAAAFGVGALLAGGLLAGSGTSGMRLALILDGLSFLLAAVVLVLTVPAPHARSPGPPPPAGVLRNRPYLALIVISGLFGLPLDFFLVGLPVFVINRLEAPMWLPGAVLALLTAVTSGGATLALRATEGLRRTTAMTIGSGLYTGWALAGLATIAVPAPWRPAYLLLVTLVLAAANLVFGPRASALAVAEAPPLARGRYLAAYQYAFTTAQVVAPAVVALFSVTIWLPWALVALSSLLSMVALRWLARRVDT</sequence>
<evidence type="ECO:0000256" key="4">
    <source>
        <dbReference type="ARBA" id="ARBA00022692"/>
    </source>
</evidence>
<evidence type="ECO:0000256" key="2">
    <source>
        <dbReference type="ARBA" id="ARBA00022448"/>
    </source>
</evidence>
<dbReference type="InterPro" id="IPR036259">
    <property type="entry name" value="MFS_trans_sf"/>
</dbReference>
<keyword evidence="4 7" id="KW-0812">Transmembrane</keyword>
<feature type="transmembrane region" description="Helical" evidence="7">
    <location>
        <begin position="299"/>
        <end position="316"/>
    </location>
</feature>
<keyword evidence="5 7" id="KW-1133">Transmembrane helix</keyword>
<name>A0A2T0LUK8_9PSEU</name>
<dbReference type="InterPro" id="IPR050171">
    <property type="entry name" value="MFS_Transporters"/>
</dbReference>
<evidence type="ECO:0000256" key="1">
    <source>
        <dbReference type="ARBA" id="ARBA00004651"/>
    </source>
</evidence>
<protein>
    <submittedName>
        <fullName evidence="9">MFS transporter</fullName>
    </submittedName>
</protein>
<dbReference type="Gene3D" id="1.20.1250.20">
    <property type="entry name" value="MFS general substrate transporter like domains"/>
    <property type="match status" value="1"/>
</dbReference>
<feature type="transmembrane region" description="Helical" evidence="7">
    <location>
        <begin position="38"/>
        <end position="60"/>
    </location>
</feature>
<feature type="transmembrane region" description="Helical" evidence="7">
    <location>
        <begin position="364"/>
        <end position="384"/>
    </location>
</feature>
<evidence type="ECO:0000313" key="10">
    <source>
        <dbReference type="Proteomes" id="UP000238362"/>
    </source>
</evidence>
<evidence type="ECO:0000256" key="6">
    <source>
        <dbReference type="ARBA" id="ARBA00023136"/>
    </source>
</evidence>
<evidence type="ECO:0000256" key="3">
    <source>
        <dbReference type="ARBA" id="ARBA00022475"/>
    </source>
</evidence>
<comment type="subcellular location">
    <subcellularLocation>
        <location evidence="1">Cell membrane</location>
        <topology evidence="1">Multi-pass membrane protein</topology>
    </subcellularLocation>
</comment>
<dbReference type="GO" id="GO:0005886">
    <property type="term" value="C:plasma membrane"/>
    <property type="evidence" value="ECO:0007669"/>
    <property type="project" value="UniProtKB-SubCell"/>
</dbReference>
<dbReference type="EMBL" id="PVNH01000005">
    <property type="protein sequence ID" value="PRX47530.1"/>
    <property type="molecule type" value="Genomic_DNA"/>
</dbReference>
<keyword evidence="10" id="KW-1185">Reference proteome</keyword>
<dbReference type="InterPro" id="IPR011701">
    <property type="entry name" value="MFS"/>
</dbReference>
<keyword evidence="3" id="KW-1003">Cell membrane</keyword>
<dbReference type="InterPro" id="IPR020846">
    <property type="entry name" value="MFS_dom"/>
</dbReference>
<keyword evidence="6 7" id="KW-0472">Membrane</keyword>
<evidence type="ECO:0000256" key="7">
    <source>
        <dbReference type="SAM" id="Phobius"/>
    </source>
</evidence>
<dbReference type="AlphaFoldDB" id="A0A2T0LUK8"/>
<keyword evidence="2" id="KW-0813">Transport</keyword>
<evidence type="ECO:0000259" key="8">
    <source>
        <dbReference type="PROSITE" id="PS50850"/>
    </source>
</evidence>
<organism evidence="9 10">
    <name type="scientific">Prauserella shujinwangii</name>
    <dbReference type="NCBI Taxonomy" id="1453103"/>
    <lineage>
        <taxon>Bacteria</taxon>
        <taxon>Bacillati</taxon>
        <taxon>Actinomycetota</taxon>
        <taxon>Actinomycetes</taxon>
        <taxon>Pseudonocardiales</taxon>
        <taxon>Pseudonocardiaceae</taxon>
        <taxon>Prauserella</taxon>
    </lineage>
</organism>
<feature type="transmembrane region" description="Helical" evidence="7">
    <location>
        <begin position="97"/>
        <end position="119"/>
    </location>
</feature>
<gene>
    <name evidence="9" type="ORF">B0I33_105108</name>
</gene>
<comment type="caution">
    <text evidence="9">The sequence shown here is derived from an EMBL/GenBank/DDBJ whole genome shotgun (WGS) entry which is preliminary data.</text>
</comment>